<keyword evidence="1" id="KW-0472">Membrane</keyword>
<evidence type="ECO:0000313" key="2">
    <source>
        <dbReference type="EMBL" id="CAH9057710.1"/>
    </source>
</evidence>
<keyword evidence="1" id="KW-0812">Transmembrane</keyword>
<dbReference type="Proteomes" id="UP001152485">
    <property type="component" value="Unassembled WGS sequence"/>
</dbReference>
<feature type="transmembrane region" description="Helical" evidence="1">
    <location>
        <begin position="6"/>
        <end position="22"/>
    </location>
</feature>
<accession>A0ABN8UKH9</accession>
<name>A0ABN8UKH9_9GAMM</name>
<protein>
    <submittedName>
        <fullName evidence="2">Uncharacterized protein</fullName>
    </submittedName>
</protein>
<evidence type="ECO:0000256" key="1">
    <source>
        <dbReference type="SAM" id="Phobius"/>
    </source>
</evidence>
<reference evidence="2 3" key="1">
    <citation type="submission" date="2022-07" db="EMBL/GenBank/DDBJ databases">
        <authorList>
            <person name="Criscuolo A."/>
        </authorList>
    </citation>
    <scope>NUCLEOTIDE SEQUENCE [LARGE SCALE GENOMIC DNA]</scope>
    <source>
        <strain evidence="3">CIP 111951</strain>
    </source>
</reference>
<organism evidence="2 3">
    <name type="scientific">Pseudoalteromonas holothuriae</name>
    <dbReference type="NCBI Taxonomy" id="2963714"/>
    <lineage>
        <taxon>Bacteria</taxon>
        <taxon>Pseudomonadati</taxon>
        <taxon>Pseudomonadota</taxon>
        <taxon>Gammaproteobacteria</taxon>
        <taxon>Alteromonadales</taxon>
        <taxon>Pseudoalteromonadaceae</taxon>
        <taxon>Pseudoalteromonas</taxon>
    </lineage>
</organism>
<keyword evidence="1" id="KW-1133">Transmembrane helix</keyword>
<proteinExistence type="predicted"/>
<dbReference type="EMBL" id="CAMAPD010000006">
    <property type="protein sequence ID" value="CAH9057710.1"/>
    <property type="molecule type" value="Genomic_DNA"/>
</dbReference>
<evidence type="ECO:0000313" key="3">
    <source>
        <dbReference type="Proteomes" id="UP001152485"/>
    </source>
</evidence>
<comment type="caution">
    <text evidence="2">The sequence shown here is derived from an EMBL/GenBank/DDBJ whole genome shotgun (WGS) entry which is preliminary data.</text>
</comment>
<gene>
    <name evidence="2" type="ORF">PSECIP111951_01724</name>
</gene>
<sequence>MGPVIVSNLLFLGLVVFFTVWFRRVNRKT</sequence>